<dbReference type="PRINTS" id="PR00507">
    <property type="entry name" value="N12N6MTFRASE"/>
</dbReference>
<accession>A0ABQ2CG68</accession>
<evidence type="ECO:0000256" key="4">
    <source>
        <dbReference type="ARBA" id="ARBA00022691"/>
    </source>
</evidence>
<comment type="caution">
    <text evidence="8">The sequence shown here is derived from an EMBL/GenBank/DDBJ whole genome shotgun (WGS) entry which is preliminary data.</text>
</comment>
<dbReference type="EC" id="2.1.1.72" evidence="1"/>
<organism evidence="8 9">
    <name type="scientific">Pseudarthrobacter scleromae</name>
    <dbReference type="NCBI Taxonomy" id="158897"/>
    <lineage>
        <taxon>Bacteria</taxon>
        <taxon>Bacillati</taxon>
        <taxon>Actinomycetota</taxon>
        <taxon>Actinomycetes</taxon>
        <taxon>Micrococcales</taxon>
        <taxon>Micrococcaceae</taxon>
        <taxon>Pseudarthrobacter</taxon>
    </lineage>
</organism>
<dbReference type="Proteomes" id="UP000658754">
    <property type="component" value="Unassembled WGS sequence"/>
</dbReference>
<sequence length="1348" mass="148243">MATKDPWEWLSLVDVDGPFLSRAALKSVFPNGLDRPYNAIDDVNSTFVYEHTVWSKAWTARQGQTGAASDLAWRDRWVTSVLRDLLQWGDYLVEHPDSTILASSPDGDVTVRPWAALDAGDGPAALVVVVDPTDDLRRTGSDGWAADAVDRTAALLREAKISVGLVTDGRWWGIVSAVRDVTTASGIFDSLIWREERDSRDAFLVLTGLVSLAGGATEKRLPKLFELSVASAEAITEALGDQVRRAVELVLQAMSESHLRAVANGEESPLPDDGKQVYEAAVSVLMRVVFLLFAEERALLPQHQMYRDSYAISGVRVDLEHRAQNDSEEALDHTWETWHRLLAASTAIFSGATFEDTRMPAYGGSLFDPARFPWLRTTNAQGQLSVRVSDRVMLQVLKAVQIAHVGGEARQLSFRDLDVEQIGYVYEGLLGYSAEYTQDVVVGLHGKSGYEPEIALTELRTITDAATSGADFAKKLIDHLGKTQPNAKPATVRQIAKAFEEDDETNAADARTRLGFVLLGHTELVDQLAPLHALIRSDLRDFPYVVPAGGLVMTESPQRANTGTHYTPRSLAEEVVLHALEPLVFSPGPLDTENRDDWVLRSSTEILNLKVADIAVGSGAFLVAAARYLAKRLIEARSKEGLSGAANEDAKRWAIREVVARCLYGADINGMAVEMCKLSLWLVSMDPGKPFSFVDDRVFHGNSLLGVTSERQLRAQHIDPSRSRILQRKLLQLDVDSDLARAAQLRRELSSGQVDDADRMRSTRAKRKLLEESREVTTRLRDVADGIIAAGLGEGGKPGKALEARYEELADALYAAYTSNSVTGDRSRFDAILTSGLTPTVDIGEERWKPLHWVIEAPDVIVDHGGFDAIIGNPPFLGGQKLTGAMGDNVRDWLVNVVASGRRGSADLVAYFFLRAGALTVDGHGQFGLIGTNTVAQGATRDVGLGVLVEAGWTIRRSVQSARWPARSANLEYAAAWASGRALEPGVRVEADGTLVPGISSLLEPQGRVRGEPVRLRDNAKIAFQGIIARGTGFFLSKDERDFLIAESTANAEVVFPYFGGEDLNSRPDASASRYVVDFGGMNETSAKAFGAPWKLLVERVRPVRLLLDANKYPRLVEQWWQFEARRPGLYQAISGQSHVIAIALVSKTVMPLRVHADQVFANTLGVFALDDYADVAILSSMPHQTWAIKYGSGMRNDPRYTPSDVFETLPRPQSTGWMQKIGEILDTERREIMLRRELGLTALYNRVNDPSVTADTEVARVREIHVEIDNAVMDAYGWSDVRLDHGFHTYRQMERFTVSPAARVEILDRLLEENHRRAALEAQNGGRAHAPLELDLDPETAPEGAMF</sequence>
<proteinExistence type="predicted"/>
<evidence type="ECO:0000259" key="6">
    <source>
        <dbReference type="Pfam" id="PF07669"/>
    </source>
</evidence>
<dbReference type="PANTHER" id="PTHR33841:SF1">
    <property type="entry name" value="DNA METHYLTRANSFERASE A"/>
    <property type="match status" value="1"/>
</dbReference>
<keyword evidence="4" id="KW-0949">S-adenosyl-L-methionine</keyword>
<gene>
    <name evidence="8" type="ORF">GCM10007175_24970</name>
</gene>
<evidence type="ECO:0000256" key="2">
    <source>
        <dbReference type="ARBA" id="ARBA00022603"/>
    </source>
</evidence>
<keyword evidence="3" id="KW-0808">Transferase</keyword>
<feature type="domain" description="MmeI-like target recognition" evidence="7">
    <location>
        <begin position="1024"/>
        <end position="1214"/>
    </location>
</feature>
<feature type="domain" description="Type II methyltransferase M.TaqI-like" evidence="6">
    <location>
        <begin position="662"/>
        <end position="936"/>
    </location>
</feature>
<dbReference type="PROSITE" id="PS00092">
    <property type="entry name" value="N6_MTASE"/>
    <property type="match status" value="1"/>
</dbReference>
<dbReference type="SUPFAM" id="SSF53335">
    <property type="entry name" value="S-adenosyl-L-methionine-dependent methyltransferases"/>
    <property type="match status" value="1"/>
</dbReference>
<evidence type="ECO:0000256" key="3">
    <source>
        <dbReference type="ARBA" id="ARBA00022679"/>
    </source>
</evidence>
<reference evidence="9" key="1">
    <citation type="journal article" date="2019" name="Int. J. Syst. Evol. Microbiol.">
        <title>The Global Catalogue of Microorganisms (GCM) 10K type strain sequencing project: providing services to taxonomists for standard genome sequencing and annotation.</title>
        <authorList>
            <consortium name="The Broad Institute Genomics Platform"/>
            <consortium name="The Broad Institute Genome Sequencing Center for Infectious Disease"/>
            <person name="Wu L."/>
            <person name="Ma J."/>
        </authorList>
    </citation>
    <scope>NUCLEOTIDE SEQUENCE [LARGE SCALE GENOMIC DNA]</scope>
    <source>
        <strain evidence="9">CGMCC 1.3601</strain>
    </source>
</reference>
<name>A0ABQ2CG68_9MICC</name>
<dbReference type="InterPro" id="IPR002052">
    <property type="entry name" value="DNA_methylase_N6_adenine_CS"/>
</dbReference>
<dbReference type="PANTHER" id="PTHR33841">
    <property type="entry name" value="DNA METHYLTRANSFERASE YEEA-RELATED"/>
    <property type="match status" value="1"/>
</dbReference>
<dbReference type="InterPro" id="IPR050953">
    <property type="entry name" value="N4_N6_ade-DNA_methylase"/>
</dbReference>
<evidence type="ECO:0000313" key="8">
    <source>
        <dbReference type="EMBL" id="GGI86786.1"/>
    </source>
</evidence>
<dbReference type="EMBL" id="BMKV01000004">
    <property type="protein sequence ID" value="GGI86786.1"/>
    <property type="molecule type" value="Genomic_DNA"/>
</dbReference>
<dbReference type="RefSeq" id="WP_188730585.1">
    <property type="nucleotide sequence ID" value="NZ_BMKV01000004.1"/>
</dbReference>
<protein>
    <recommendedName>
        <fullName evidence="1">site-specific DNA-methyltransferase (adenine-specific)</fullName>
        <ecNumber evidence="1">2.1.1.72</ecNumber>
    </recommendedName>
</protein>
<dbReference type="InterPro" id="IPR046820">
    <property type="entry name" value="MmeI_TRD"/>
</dbReference>
<evidence type="ECO:0000256" key="5">
    <source>
        <dbReference type="ARBA" id="ARBA00047942"/>
    </source>
</evidence>
<dbReference type="InterPro" id="IPR029063">
    <property type="entry name" value="SAM-dependent_MTases_sf"/>
</dbReference>
<keyword evidence="2" id="KW-0489">Methyltransferase</keyword>
<evidence type="ECO:0000259" key="7">
    <source>
        <dbReference type="Pfam" id="PF20466"/>
    </source>
</evidence>
<evidence type="ECO:0000256" key="1">
    <source>
        <dbReference type="ARBA" id="ARBA00011900"/>
    </source>
</evidence>
<dbReference type="Pfam" id="PF07669">
    <property type="entry name" value="Eco57I"/>
    <property type="match status" value="1"/>
</dbReference>
<dbReference type="Pfam" id="PF20466">
    <property type="entry name" value="MmeI_TRD"/>
    <property type="match status" value="1"/>
</dbReference>
<dbReference type="InterPro" id="IPR011639">
    <property type="entry name" value="MethylTrfase_TaqI-like_dom"/>
</dbReference>
<evidence type="ECO:0000313" key="9">
    <source>
        <dbReference type="Proteomes" id="UP000658754"/>
    </source>
</evidence>
<keyword evidence="9" id="KW-1185">Reference proteome</keyword>
<dbReference type="Gene3D" id="3.40.50.150">
    <property type="entry name" value="Vaccinia Virus protein VP39"/>
    <property type="match status" value="1"/>
</dbReference>
<comment type="catalytic activity">
    <reaction evidence="5">
        <text>a 2'-deoxyadenosine in DNA + S-adenosyl-L-methionine = an N(6)-methyl-2'-deoxyadenosine in DNA + S-adenosyl-L-homocysteine + H(+)</text>
        <dbReference type="Rhea" id="RHEA:15197"/>
        <dbReference type="Rhea" id="RHEA-COMP:12418"/>
        <dbReference type="Rhea" id="RHEA-COMP:12419"/>
        <dbReference type="ChEBI" id="CHEBI:15378"/>
        <dbReference type="ChEBI" id="CHEBI:57856"/>
        <dbReference type="ChEBI" id="CHEBI:59789"/>
        <dbReference type="ChEBI" id="CHEBI:90615"/>
        <dbReference type="ChEBI" id="CHEBI:90616"/>
        <dbReference type="EC" id="2.1.1.72"/>
    </reaction>
</comment>